<evidence type="ECO:0000313" key="2">
    <source>
        <dbReference type="EMBL" id="KZL74768.1"/>
    </source>
</evidence>
<dbReference type="PANTHER" id="PTHR42115">
    <property type="entry name" value="BETA-SYNTHASE (BETA-THIONASE), PUTATIVE (AFU_ORTHOLOGUE AFUA_3G08420)-RELATED"/>
    <property type="match status" value="1"/>
</dbReference>
<sequence>DPAIHTTNKPPSTTGINTGGKKKTASLAPYPRHTFAASAMAALAPNSAAAAAASTAQPSGASTPYVSKWSSRYRGATVEDLDPPAALSLTPTDPISHALMSAFERDYTHLTVVDSHRALVGYLAIPHLQALLDAGKVSPSDPLSKAMVRFQRKGRKYRVITMQTPLEELEAFFEGDGVEGRKSHFAVITDEKRRFVLGVATVQDLEEFVKRRPA</sequence>
<comment type="caution">
    <text evidence="2">The sequence shown here is derived from an EMBL/GenBank/DDBJ whole genome shotgun (WGS) entry which is preliminary data.</text>
</comment>
<proteinExistence type="predicted"/>
<dbReference type="Gene3D" id="3.10.580.10">
    <property type="entry name" value="CBS-domain"/>
    <property type="match status" value="1"/>
</dbReference>
<dbReference type="STRING" id="708197.A0A166VN86"/>
<evidence type="ECO:0000256" key="1">
    <source>
        <dbReference type="SAM" id="MobiDB-lite"/>
    </source>
</evidence>
<keyword evidence="3" id="KW-1185">Reference proteome</keyword>
<accession>A0A166VN86</accession>
<dbReference type="SUPFAM" id="SSF54631">
    <property type="entry name" value="CBS-domain pair"/>
    <property type="match status" value="1"/>
</dbReference>
<dbReference type="EMBL" id="LFIV01000029">
    <property type="protein sequence ID" value="KZL74768.1"/>
    <property type="molecule type" value="Genomic_DNA"/>
</dbReference>
<feature type="non-terminal residue" evidence="2">
    <location>
        <position position="1"/>
    </location>
</feature>
<organism evidence="2 3">
    <name type="scientific">Colletotrichum tofieldiae</name>
    <dbReference type="NCBI Taxonomy" id="708197"/>
    <lineage>
        <taxon>Eukaryota</taxon>
        <taxon>Fungi</taxon>
        <taxon>Dikarya</taxon>
        <taxon>Ascomycota</taxon>
        <taxon>Pezizomycotina</taxon>
        <taxon>Sordariomycetes</taxon>
        <taxon>Hypocreomycetidae</taxon>
        <taxon>Glomerellales</taxon>
        <taxon>Glomerellaceae</taxon>
        <taxon>Colletotrichum</taxon>
        <taxon>Colletotrichum spaethianum species complex</taxon>
    </lineage>
</organism>
<reference evidence="2 3" key="1">
    <citation type="submission" date="2015-06" db="EMBL/GenBank/DDBJ databases">
        <title>Survival trade-offs in plant roots during colonization by closely related pathogenic and mutualistic fungi.</title>
        <authorList>
            <person name="Hacquard S."/>
            <person name="Kracher B."/>
            <person name="Hiruma K."/>
            <person name="Weinman A."/>
            <person name="Muench P."/>
            <person name="Garrido Oter R."/>
            <person name="Ver Loren van Themaat E."/>
            <person name="Dallerey J.-F."/>
            <person name="Damm U."/>
            <person name="Henrissat B."/>
            <person name="Lespinet O."/>
            <person name="Thon M."/>
            <person name="Kemen E."/>
            <person name="McHardy A.C."/>
            <person name="Schulze-Lefert P."/>
            <person name="O'Connell R.J."/>
        </authorList>
    </citation>
    <scope>NUCLEOTIDE SEQUENCE [LARGE SCALE GENOMIC DNA]</scope>
    <source>
        <strain evidence="2 3">0861</strain>
    </source>
</reference>
<feature type="compositionally biased region" description="Polar residues" evidence="1">
    <location>
        <begin position="1"/>
        <end position="12"/>
    </location>
</feature>
<protein>
    <submittedName>
        <fullName evidence="2">Cystathionine beta-synthase</fullName>
    </submittedName>
</protein>
<gene>
    <name evidence="2" type="ORF">CT0861_07893</name>
</gene>
<feature type="region of interest" description="Disordered" evidence="1">
    <location>
        <begin position="1"/>
        <end position="25"/>
    </location>
</feature>
<dbReference type="AlphaFoldDB" id="A0A166VN86"/>
<dbReference type="InterPro" id="IPR046342">
    <property type="entry name" value="CBS_dom_sf"/>
</dbReference>
<evidence type="ECO:0000313" key="3">
    <source>
        <dbReference type="Proteomes" id="UP000076552"/>
    </source>
</evidence>
<name>A0A166VN86_9PEZI</name>
<dbReference type="Proteomes" id="UP000076552">
    <property type="component" value="Unassembled WGS sequence"/>
</dbReference>
<dbReference type="PANTHER" id="PTHR42115:SF1">
    <property type="entry name" value="BETA-SYNTHASE (BETA-THIONASE), PUTATIVE (AFU_ORTHOLOGUE AFUA_3G08420)-RELATED"/>
    <property type="match status" value="1"/>
</dbReference>